<evidence type="ECO:0000256" key="14">
    <source>
        <dbReference type="ARBA" id="ARBA00023125"/>
    </source>
</evidence>
<dbReference type="InterPro" id="IPR014146">
    <property type="entry name" value="LigD_ligase_dom"/>
</dbReference>
<dbReference type="InterPro" id="IPR014145">
    <property type="entry name" value="LigD_pol_dom"/>
</dbReference>
<evidence type="ECO:0000256" key="7">
    <source>
        <dbReference type="ARBA" id="ARBA00022723"/>
    </source>
</evidence>
<evidence type="ECO:0000256" key="21">
    <source>
        <dbReference type="ARBA" id="ARBA00049981"/>
    </source>
</evidence>
<evidence type="ECO:0000256" key="18">
    <source>
        <dbReference type="ARBA" id="ARBA00023268"/>
    </source>
</evidence>
<evidence type="ECO:0000259" key="23">
    <source>
        <dbReference type="PROSITE" id="PS50160"/>
    </source>
</evidence>
<evidence type="ECO:0000313" key="24">
    <source>
        <dbReference type="EMBL" id="GAM16726.1"/>
    </source>
</evidence>
<keyword evidence="13" id="KW-0239">DNA-directed DNA polymerase</keyword>
<dbReference type="GO" id="GO:0004527">
    <property type="term" value="F:exonuclease activity"/>
    <property type="evidence" value="ECO:0007669"/>
    <property type="project" value="UniProtKB-KW"/>
</dbReference>
<accession>A0A0A8XF07</accession>
<keyword evidence="12" id="KW-0067">ATP-binding</keyword>
<dbReference type="GO" id="GO:0003910">
    <property type="term" value="F:DNA ligase (ATP) activity"/>
    <property type="evidence" value="ECO:0007669"/>
    <property type="project" value="UniProtKB-EC"/>
</dbReference>
<evidence type="ECO:0000256" key="11">
    <source>
        <dbReference type="ARBA" id="ARBA00022839"/>
    </source>
</evidence>
<dbReference type="AlphaFoldDB" id="A0A0A8XF07"/>
<dbReference type="GO" id="GO:0046872">
    <property type="term" value="F:metal ion binding"/>
    <property type="evidence" value="ECO:0007669"/>
    <property type="project" value="UniProtKB-KW"/>
</dbReference>
<evidence type="ECO:0000313" key="25">
    <source>
        <dbReference type="Proteomes" id="UP000031014"/>
    </source>
</evidence>
<evidence type="ECO:0000256" key="15">
    <source>
        <dbReference type="ARBA" id="ARBA00023172"/>
    </source>
</evidence>
<keyword evidence="7" id="KW-0479">Metal-binding</keyword>
<dbReference type="NCBIfam" id="TIGR02778">
    <property type="entry name" value="ligD_pol"/>
    <property type="match status" value="1"/>
</dbReference>
<dbReference type="InterPro" id="IPR033652">
    <property type="entry name" value="LigD_Pol-like_3"/>
</dbReference>
<dbReference type="EC" id="6.5.1.1" evidence="2"/>
<evidence type="ECO:0000256" key="12">
    <source>
        <dbReference type="ARBA" id="ARBA00022840"/>
    </source>
</evidence>
<keyword evidence="18" id="KW-0511">Multifunctional enzyme</keyword>
<evidence type="ECO:0000256" key="4">
    <source>
        <dbReference type="ARBA" id="ARBA00022679"/>
    </source>
</evidence>
<comment type="catalytic activity">
    <reaction evidence="20">
        <text>ATP + (deoxyribonucleotide)n-3'-hydroxyl + 5'-phospho-(deoxyribonucleotide)m = (deoxyribonucleotide)n+m + AMP + diphosphate.</text>
        <dbReference type="EC" id="6.5.1.1"/>
    </reaction>
</comment>
<dbReference type="InterPro" id="IPR012310">
    <property type="entry name" value="DNA_ligase_ATP-dep_cent"/>
</dbReference>
<dbReference type="PANTHER" id="PTHR42705">
    <property type="entry name" value="BIFUNCTIONAL NON-HOMOLOGOUS END JOINING PROTEIN LIGD"/>
    <property type="match status" value="1"/>
</dbReference>
<keyword evidence="6" id="KW-0540">Nuclease</keyword>
<evidence type="ECO:0000256" key="6">
    <source>
        <dbReference type="ARBA" id="ARBA00022722"/>
    </source>
</evidence>
<dbReference type="EMBL" id="BASE01000138">
    <property type="protein sequence ID" value="GAM16726.1"/>
    <property type="molecule type" value="Genomic_DNA"/>
</dbReference>
<dbReference type="Gene3D" id="3.90.920.10">
    <property type="entry name" value="DNA primase, PRIM domain"/>
    <property type="match status" value="1"/>
</dbReference>
<keyword evidence="9" id="KW-0227">DNA damage</keyword>
<dbReference type="PROSITE" id="PS50160">
    <property type="entry name" value="DNA_LIGASE_A3"/>
    <property type="match status" value="1"/>
</dbReference>
<dbReference type="CDD" id="cd04866">
    <property type="entry name" value="LigD_Pol_like_3"/>
    <property type="match status" value="1"/>
</dbReference>
<gene>
    <name evidence="24" type="ORF">SAMD00020551_4956</name>
</gene>
<dbReference type="InterPro" id="IPR012340">
    <property type="entry name" value="NA-bd_OB-fold"/>
</dbReference>
<dbReference type="Proteomes" id="UP000031014">
    <property type="component" value="Unassembled WGS sequence"/>
</dbReference>
<keyword evidence="15" id="KW-0233">DNA recombination</keyword>
<evidence type="ECO:0000256" key="8">
    <source>
        <dbReference type="ARBA" id="ARBA00022741"/>
    </source>
</evidence>
<dbReference type="NCBIfam" id="NF007211">
    <property type="entry name" value="PRK09633.1"/>
    <property type="match status" value="1"/>
</dbReference>
<dbReference type="GO" id="GO:0003677">
    <property type="term" value="F:DNA binding"/>
    <property type="evidence" value="ECO:0007669"/>
    <property type="project" value="UniProtKB-KW"/>
</dbReference>
<dbReference type="NCBIfam" id="TIGR02779">
    <property type="entry name" value="NHEJ_ligase_lig"/>
    <property type="match status" value="1"/>
</dbReference>
<name>A0A0A8XF07_MESS1</name>
<evidence type="ECO:0000256" key="10">
    <source>
        <dbReference type="ARBA" id="ARBA00022801"/>
    </source>
</evidence>
<sequence>MGKMLKPMLPTLAFETPQGDEWRYEIKFDGFRALLTWDQEIELTSRNGKPLLPLFPELSEFLAANMEKFQPYLPLTFDAELVYLENPYKSNFGTIQIRGRMRSQGKIKAEANRNPCRLMVFDLLRIEGKSIASESYKDRRTKLQSLFSEIGLPLSPNHQNPDLVQLVPSETDLKGLWENVVIYDGEGIIAKQYNSKWEEGKRTEAWIKTKNWKYVSCFVTAYEKSNGYFYISVYKDSKIHQIGLVIFGFKPEEKNALHQIIKQNKSDENDQFIYVEPGICLDVKYLEIYEDQLREPHFHQFRFDLSPDSCTYEKFVFQQKNLPPDIGITHPDKPIWEEPPIQKVDYIHYLREISPYMLPFLEDRLLTVIRYPHGMLGEAFYQKNVPDYAPDFVETSKSEGIEYIVCNNMKTLLWLGNQIAIEFHIPFQTINSKGPDEIVFDLDPPSRDHFHLAIKAALYIKEVLDELKLISFIKTSGNKGLQVYIPLPDNTYSYDDTKLFTSFIANYLVSKDPKSFTIERLKKNRGDRLYVDYIQHAEGKTIVSPYSARGKSHAGVATPLFWEEVNDKLNIEDFHLGSIIQRVKKLGCPFRTYFTAKEDQNFKPVLKVLKAKKS</sequence>
<dbReference type="Pfam" id="PF01068">
    <property type="entry name" value="DNA_ligase_A_M"/>
    <property type="match status" value="1"/>
</dbReference>
<keyword evidence="17" id="KW-0464">Manganese</keyword>
<feature type="domain" description="ATP-dependent DNA ligase family profile" evidence="23">
    <location>
        <begin position="109"/>
        <end position="210"/>
    </location>
</feature>
<evidence type="ECO:0000256" key="2">
    <source>
        <dbReference type="ARBA" id="ARBA00012727"/>
    </source>
</evidence>
<keyword evidence="4" id="KW-0808">Transferase</keyword>
<comment type="similarity">
    <text evidence="22">In the N-terminal section; belongs to the LigD polymerase family.</text>
</comment>
<keyword evidence="16" id="KW-0234">DNA repair</keyword>
<keyword evidence="11" id="KW-0269">Exonuclease</keyword>
<evidence type="ECO:0000256" key="17">
    <source>
        <dbReference type="ARBA" id="ARBA00023211"/>
    </source>
</evidence>
<comment type="similarity">
    <text evidence="21">In the C-terminal section; belongs to the ATP-dependent DNA ligase family.</text>
</comment>
<dbReference type="InterPro" id="IPR014143">
    <property type="entry name" value="NHEJ_ligase_prk"/>
</dbReference>
<dbReference type="NCBIfam" id="TIGR02776">
    <property type="entry name" value="NHEJ_ligase_prk"/>
    <property type="match status" value="1"/>
</dbReference>
<dbReference type="Gene3D" id="3.30.470.30">
    <property type="entry name" value="DNA ligase/mRNA capping enzyme"/>
    <property type="match status" value="1"/>
</dbReference>
<dbReference type="GO" id="GO:0005524">
    <property type="term" value="F:ATP binding"/>
    <property type="evidence" value="ECO:0007669"/>
    <property type="project" value="UniProtKB-KW"/>
</dbReference>
<reference evidence="24 25" key="1">
    <citation type="submission" date="2013-06" db="EMBL/GenBank/DDBJ databases">
        <title>Whole genome shotgun sequence of Bacillus selenatarsenatis SF-1.</title>
        <authorList>
            <person name="Kuroda M."/>
            <person name="Sei K."/>
            <person name="Yamashita M."/>
            <person name="Ike M."/>
        </authorList>
    </citation>
    <scope>NUCLEOTIDE SEQUENCE [LARGE SCALE GENOMIC DNA]</scope>
    <source>
        <strain evidence="24 25">SF-1</strain>
    </source>
</reference>
<keyword evidence="8" id="KW-0547">Nucleotide-binding</keyword>
<comment type="caution">
    <text evidence="24">The sequence shown here is derived from an EMBL/GenBank/DDBJ whole genome shotgun (WGS) entry which is preliminary data.</text>
</comment>
<evidence type="ECO:0000256" key="16">
    <source>
        <dbReference type="ARBA" id="ARBA00023204"/>
    </source>
</evidence>
<evidence type="ECO:0000256" key="22">
    <source>
        <dbReference type="ARBA" id="ARBA00049990"/>
    </source>
</evidence>
<keyword evidence="3 24" id="KW-0436">Ligase</keyword>
<dbReference type="SUPFAM" id="SSF50249">
    <property type="entry name" value="Nucleic acid-binding proteins"/>
    <property type="match status" value="1"/>
</dbReference>
<keyword evidence="10" id="KW-0378">Hydrolase</keyword>
<keyword evidence="25" id="KW-1185">Reference proteome</keyword>
<dbReference type="CDD" id="cd07906">
    <property type="entry name" value="Adenylation_DNA_ligase_LigD_LigC"/>
    <property type="match status" value="1"/>
</dbReference>
<proteinExistence type="inferred from homology"/>
<dbReference type="Gene3D" id="2.40.50.140">
    <property type="entry name" value="Nucleic acid-binding proteins"/>
    <property type="match status" value="1"/>
</dbReference>
<dbReference type="Pfam" id="PF21686">
    <property type="entry name" value="LigD_Prim-Pol"/>
    <property type="match status" value="1"/>
</dbReference>
<dbReference type="SUPFAM" id="SSF56091">
    <property type="entry name" value="DNA ligase/mRNA capping enzyme, catalytic domain"/>
    <property type="match status" value="1"/>
</dbReference>
<dbReference type="GO" id="GO:0006310">
    <property type="term" value="P:DNA recombination"/>
    <property type="evidence" value="ECO:0007669"/>
    <property type="project" value="UniProtKB-KW"/>
</dbReference>
<keyword evidence="14" id="KW-0238">DNA-binding</keyword>
<evidence type="ECO:0000256" key="13">
    <source>
        <dbReference type="ARBA" id="ARBA00022932"/>
    </source>
</evidence>
<evidence type="ECO:0000256" key="19">
    <source>
        <dbReference type="ARBA" id="ARBA00029943"/>
    </source>
</evidence>
<organism evidence="24 25">
    <name type="scientific">Mesobacillus selenatarsenatis (strain DSM 18680 / JCM 14380 / FERM P-15431 / SF-1)</name>
    <dbReference type="NCBI Taxonomy" id="1321606"/>
    <lineage>
        <taxon>Bacteria</taxon>
        <taxon>Bacillati</taxon>
        <taxon>Bacillota</taxon>
        <taxon>Bacilli</taxon>
        <taxon>Bacillales</taxon>
        <taxon>Bacillaceae</taxon>
        <taxon>Mesobacillus</taxon>
    </lineage>
</organism>
<comment type="cofactor">
    <cofactor evidence="1">
        <name>Mn(2+)</name>
        <dbReference type="ChEBI" id="CHEBI:29035"/>
    </cofactor>
</comment>
<evidence type="ECO:0000256" key="5">
    <source>
        <dbReference type="ARBA" id="ARBA00022695"/>
    </source>
</evidence>
<evidence type="ECO:0000256" key="3">
    <source>
        <dbReference type="ARBA" id="ARBA00022598"/>
    </source>
</evidence>
<dbReference type="InterPro" id="IPR052171">
    <property type="entry name" value="NHEJ_LigD"/>
</dbReference>
<evidence type="ECO:0000256" key="9">
    <source>
        <dbReference type="ARBA" id="ARBA00022763"/>
    </source>
</evidence>
<protein>
    <recommendedName>
        <fullName evidence="2">DNA ligase (ATP)</fullName>
        <ecNumber evidence="2">6.5.1.1</ecNumber>
    </recommendedName>
    <alternativeName>
        <fullName evidence="19">NHEJ DNA polymerase</fullName>
    </alternativeName>
</protein>
<dbReference type="GO" id="GO:0006281">
    <property type="term" value="P:DNA repair"/>
    <property type="evidence" value="ECO:0007669"/>
    <property type="project" value="UniProtKB-KW"/>
</dbReference>
<dbReference type="PANTHER" id="PTHR42705:SF2">
    <property type="entry name" value="BIFUNCTIONAL NON-HOMOLOGOUS END JOINING PROTEIN LIGD"/>
    <property type="match status" value="1"/>
</dbReference>
<dbReference type="STRING" id="1321606.SAMD00020551_4956"/>
<evidence type="ECO:0000256" key="1">
    <source>
        <dbReference type="ARBA" id="ARBA00001936"/>
    </source>
</evidence>
<keyword evidence="5" id="KW-0548">Nucleotidyltransferase</keyword>
<evidence type="ECO:0000256" key="20">
    <source>
        <dbReference type="ARBA" id="ARBA00034003"/>
    </source>
</evidence>
<dbReference type="GO" id="GO:0003887">
    <property type="term" value="F:DNA-directed DNA polymerase activity"/>
    <property type="evidence" value="ECO:0007669"/>
    <property type="project" value="UniProtKB-KW"/>
</dbReference>